<evidence type="ECO:0008006" key="5">
    <source>
        <dbReference type="Google" id="ProtNLM"/>
    </source>
</evidence>
<dbReference type="PANTHER" id="PTHR47212">
    <property type="entry name" value="ADHESIN-LIKE PROTEIN, PUTATIVE (DUF3741)-RELATED"/>
    <property type="match status" value="1"/>
</dbReference>
<dbReference type="InterPro" id="IPR022212">
    <property type="entry name" value="DUF3741"/>
</dbReference>
<dbReference type="Proteomes" id="UP000541444">
    <property type="component" value="Unassembled WGS sequence"/>
</dbReference>
<comment type="caution">
    <text evidence="3">The sequence shown here is derived from an EMBL/GenBank/DDBJ whole genome shotgun (WGS) entry which is preliminary data.</text>
</comment>
<feature type="domain" description="DUF4378" evidence="2">
    <location>
        <begin position="648"/>
        <end position="752"/>
    </location>
</feature>
<name>A0A7J7N5A7_9MAGN</name>
<gene>
    <name evidence="3" type="ORF">GIB67_008351</name>
</gene>
<feature type="domain" description="DUF3741" evidence="1">
    <location>
        <begin position="178"/>
        <end position="220"/>
    </location>
</feature>
<dbReference type="Pfam" id="PF14309">
    <property type="entry name" value="DUF4378"/>
    <property type="match status" value="1"/>
</dbReference>
<organism evidence="3 4">
    <name type="scientific">Kingdonia uniflora</name>
    <dbReference type="NCBI Taxonomy" id="39325"/>
    <lineage>
        <taxon>Eukaryota</taxon>
        <taxon>Viridiplantae</taxon>
        <taxon>Streptophyta</taxon>
        <taxon>Embryophyta</taxon>
        <taxon>Tracheophyta</taxon>
        <taxon>Spermatophyta</taxon>
        <taxon>Magnoliopsida</taxon>
        <taxon>Ranunculales</taxon>
        <taxon>Circaeasteraceae</taxon>
        <taxon>Kingdonia</taxon>
    </lineage>
</organism>
<evidence type="ECO:0000313" key="4">
    <source>
        <dbReference type="Proteomes" id="UP000541444"/>
    </source>
</evidence>
<protein>
    <recommendedName>
        <fullName evidence="5">DUF4378 domain-containing protein</fullName>
    </recommendedName>
</protein>
<proteinExistence type="predicted"/>
<evidence type="ECO:0000259" key="2">
    <source>
        <dbReference type="Pfam" id="PF14309"/>
    </source>
</evidence>
<dbReference type="InterPro" id="IPR025486">
    <property type="entry name" value="DUF4378"/>
</dbReference>
<dbReference type="Pfam" id="PF12552">
    <property type="entry name" value="DUF3741"/>
    <property type="match status" value="1"/>
</dbReference>
<dbReference type="AlphaFoldDB" id="A0A7J7N5A7"/>
<sequence>MAKKAWKRLGHCEKNASGCMWSLTKILEFRKSRSTRKLLLDKTHASDAGDARERLKLLYQKSPDIEGDGRIVGKNNVSTTCVEKLMEEEMLSATILKNPASSATLGQKRPNQEYRNTNFKNPEQTNIHHENEEDSCYLQRHISSMKHSHLDGLDSSAVLKHLIQENPVQATEAFLSNKSINVNRVTEDEAFHQSKQFKEALELFNSDKELFLKLLKAPNSSLSAEIDNLRRREKLVFQKSRDKNSIMGSQNLEVSRRIIDMEPISMQKYNTSSFKSLSSSSQPHYSLKSLGRRRRTRLKFAFAEMKRKLKDTLAHKAPYKRGDGWKCCKGKIAERKLRSKNSFKVERTDIACVSVDSRENSATETLGSLKQEESRMCAQAKKQLAEMLRIKDEDETSLNHEVPRSVRRTLGRLLSSLEYNFSPIQSPVKNKDNSFVTQIHDDLRVSREGGEINEVLNSSPVTPKGFSLGAKINEWKCFTIGESSSKGGVGIVEPTDIGCLDDKSFDVPLKPVLITPTTSSNGSTDSTHFCMEEDISKCSTQDSLIINEELASSLESLSSNSLHNKEVKDVAEGPEQPSPVSVLDPFCLEDASTESRPNEPQIQPVALNFEEHHSYTPNKETYLTSFEEDQTFSFDQCFISEVELMLTNHHSCYDRKVLSDCMNEVIVEVHNRYFGCSPWVSFVKPSMQGLPGKITYDIRNGVNRCMGPHPGILDKIVENDMAQCKTWMDLRSNTEYVSNEMVDIILEELMEETVLCCQLEEWSSGY</sequence>
<reference evidence="3 4" key="1">
    <citation type="journal article" date="2020" name="IScience">
        <title>Genome Sequencing of the Endangered Kingdonia uniflora (Circaeasteraceae, Ranunculales) Reveals Potential Mechanisms of Evolutionary Specialization.</title>
        <authorList>
            <person name="Sun Y."/>
            <person name="Deng T."/>
            <person name="Zhang A."/>
            <person name="Moore M.J."/>
            <person name="Landis J.B."/>
            <person name="Lin N."/>
            <person name="Zhang H."/>
            <person name="Zhang X."/>
            <person name="Huang J."/>
            <person name="Zhang X."/>
            <person name="Sun H."/>
            <person name="Wang H."/>
        </authorList>
    </citation>
    <scope>NUCLEOTIDE SEQUENCE [LARGE SCALE GENOMIC DNA]</scope>
    <source>
        <strain evidence="3">TB1705</strain>
        <tissue evidence="3">Leaf</tissue>
    </source>
</reference>
<evidence type="ECO:0000313" key="3">
    <source>
        <dbReference type="EMBL" id="KAF6162222.1"/>
    </source>
</evidence>
<evidence type="ECO:0000259" key="1">
    <source>
        <dbReference type="Pfam" id="PF12552"/>
    </source>
</evidence>
<accession>A0A7J7N5A7</accession>
<dbReference type="PANTHER" id="PTHR47212:SF4">
    <property type="entry name" value="ADHESIN-LIKE PROTEIN, PUTATIVE (DUF3741)-RELATED"/>
    <property type="match status" value="1"/>
</dbReference>
<dbReference type="OrthoDB" id="770239at2759"/>
<keyword evidence="4" id="KW-1185">Reference proteome</keyword>
<dbReference type="EMBL" id="JACGCM010001055">
    <property type="protein sequence ID" value="KAF6162222.1"/>
    <property type="molecule type" value="Genomic_DNA"/>
</dbReference>